<evidence type="ECO:0000256" key="3">
    <source>
        <dbReference type="ARBA" id="ARBA00022840"/>
    </source>
</evidence>
<dbReference type="PROSITE" id="PS00108">
    <property type="entry name" value="PROTEIN_KINASE_ST"/>
    <property type="match status" value="1"/>
</dbReference>
<dbReference type="Gene3D" id="1.25.40.20">
    <property type="entry name" value="Ankyrin repeat-containing domain"/>
    <property type="match status" value="1"/>
</dbReference>
<dbReference type="PROSITE" id="PS51392">
    <property type="entry name" value="KEN"/>
    <property type="match status" value="1"/>
</dbReference>
<evidence type="ECO:0000259" key="8">
    <source>
        <dbReference type="PROSITE" id="PS51392"/>
    </source>
</evidence>
<proteinExistence type="predicted"/>
<dbReference type="SUPFAM" id="SSF48403">
    <property type="entry name" value="Ankyrin repeat"/>
    <property type="match status" value="1"/>
</dbReference>
<dbReference type="PANTHER" id="PTHR24141:SF1">
    <property type="entry name" value="2-5A-DEPENDENT RIBONUCLEASE"/>
    <property type="match status" value="1"/>
</dbReference>
<accession>A0ABM0LDI8</accession>
<dbReference type="InterPro" id="IPR010513">
    <property type="entry name" value="KEN_dom"/>
</dbReference>
<dbReference type="SMART" id="SM00248">
    <property type="entry name" value="ANK"/>
    <property type="match status" value="8"/>
</dbReference>
<dbReference type="Pfam" id="PF00023">
    <property type="entry name" value="Ank"/>
    <property type="match status" value="1"/>
</dbReference>
<reference evidence="10" key="1">
    <citation type="submission" date="2025-08" db="UniProtKB">
        <authorList>
            <consortium name="RefSeq"/>
        </authorList>
    </citation>
    <scope>IDENTIFICATION</scope>
</reference>
<dbReference type="SUPFAM" id="SSF56112">
    <property type="entry name" value="Protein kinase-like (PK-like)"/>
    <property type="match status" value="1"/>
</dbReference>
<name>A0ABM0LDI8_MICOH</name>
<keyword evidence="9" id="KW-1185">Reference proteome</keyword>
<dbReference type="CDD" id="cd10423">
    <property type="entry name" value="RNase_RNase-L"/>
    <property type="match status" value="1"/>
</dbReference>
<feature type="repeat" description="ANK" evidence="5">
    <location>
        <begin position="58"/>
        <end position="90"/>
    </location>
</feature>
<feature type="repeat" description="ANK" evidence="5">
    <location>
        <begin position="24"/>
        <end position="56"/>
    </location>
</feature>
<dbReference type="PRINTS" id="PR01415">
    <property type="entry name" value="ANKYRIN"/>
</dbReference>
<feature type="repeat" description="ANK" evidence="5">
    <location>
        <begin position="91"/>
        <end position="123"/>
    </location>
</feature>
<dbReference type="PANTHER" id="PTHR24141">
    <property type="entry name" value="2-5A-DEPENDENT RIBONUCLEASE"/>
    <property type="match status" value="1"/>
</dbReference>
<gene>
    <name evidence="10" type="primary">Rnasel</name>
</gene>
<dbReference type="InterPro" id="IPR038357">
    <property type="entry name" value="KEN_sf"/>
</dbReference>
<dbReference type="SMART" id="SM00220">
    <property type="entry name" value="S_TKc"/>
    <property type="match status" value="1"/>
</dbReference>
<evidence type="ECO:0000313" key="9">
    <source>
        <dbReference type="Proteomes" id="UP000694915"/>
    </source>
</evidence>
<keyword evidence="4 5" id="KW-0040">ANK repeat</keyword>
<evidence type="ECO:0000256" key="4">
    <source>
        <dbReference type="ARBA" id="ARBA00023043"/>
    </source>
</evidence>
<evidence type="ECO:0000256" key="2">
    <source>
        <dbReference type="ARBA" id="ARBA00022741"/>
    </source>
</evidence>
<dbReference type="InterPro" id="IPR008271">
    <property type="entry name" value="Ser/Thr_kinase_AS"/>
</dbReference>
<feature type="region of interest" description="Disordered" evidence="6">
    <location>
        <begin position="1"/>
        <end position="23"/>
    </location>
</feature>
<dbReference type="Gene3D" id="1.10.510.10">
    <property type="entry name" value="Transferase(Phosphotransferase) domain 1"/>
    <property type="match status" value="1"/>
</dbReference>
<sequence length="735" mass="83067">METTDHDTPQDGATSSSSQRATDEDSLLLIKAAEEGNVDRIQQLLDRGADVNVCEDIGGWTPLHNAVKLGRVDIVDVLLRHGADPHRRKKNGATPFIIAGTHGDERLLQRFLSEGANVNECDINGFTAFMEAAAYGKVEALRFLFDKGADVNLRRETTEDKRRLKKGGATALMSAAENGHTEALSILLNDMGAEVDAQDNKGRNALIRTLQKEDSENMEEITRLLLHHGADANVRGEGGKTPLMAAVERKHKGLVEMLLGQEGINIDDRDNEGKTALQFAVELKQKTIVQLLCAKGASTRCGDLVGIARRNYDTSIMEILPRYEANDQSVPPAGDWLPHSSHWGEALKKLHREHRPMIGKLKIFLDDEFKIASTSEGGIYLGFYDSREAAVKVFCEDSSRARNEISCLQGCRGDSNFVTFYGSEISKACLYVCLSLCEWTLEEFLGRHRAEPVENREDKFSRNVLLSVFVAVQRLHLQGFAHQDLKPPNILIDDKKAIRLADFDQSVQCMRDPQAIKRDLEALGRLVLYVVMKGEIPFETLTAENNIKVAEKSLDEETKDLICCLFSPGENVMNCLKDLLGHPFFWTWENRYRALRDLGNESDIKTRNNESKILKRLNSRTPEPSRSFYQWKSKIDKYVMKKMNDFYKAMRNPYQNTVGDLLKFIRNMGEHINEDKNKDMKERIGDPSRYFQQTFPDLAIYVYKKLKDTEYRKHFPQTKSSLSMPAAAGPVDLRS</sequence>
<evidence type="ECO:0000256" key="6">
    <source>
        <dbReference type="SAM" id="MobiDB-lite"/>
    </source>
</evidence>
<feature type="domain" description="KEN" evidence="8">
    <location>
        <begin position="588"/>
        <end position="722"/>
    </location>
</feature>
<dbReference type="Pfam" id="PF13637">
    <property type="entry name" value="Ank_4"/>
    <property type="match status" value="1"/>
</dbReference>
<evidence type="ECO:0000256" key="5">
    <source>
        <dbReference type="PROSITE-ProRule" id="PRU00023"/>
    </source>
</evidence>
<dbReference type="InterPro" id="IPR000719">
    <property type="entry name" value="Prot_kinase_dom"/>
</dbReference>
<dbReference type="Pfam" id="PF06479">
    <property type="entry name" value="Ribonuc_2-5A"/>
    <property type="match status" value="1"/>
</dbReference>
<dbReference type="Gene3D" id="1.20.1440.180">
    <property type="entry name" value="KEN domain"/>
    <property type="match status" value="1"/>
</dbReference>
<feature type="compositionally biased region" description="Polar residues" evidence="6">
    <location>
        <begin position="11"/>
        <end position="20"/>
    </location>
</feature>
<evidence type="ECO:0000256" key="1">
    <source>
        <dbReference type="ARBA" id="ARBA00022737"/>
    </source>
</evidence>
<protein>
    <submittedName>
        <fullName evidence="10">2-5A-dependent ribonuclease</fullName>
    </submittedName>
</protein>
<dbReference type="PROSITE" id="PS50088">
    <property type="entry name" value="ANK_REPEAT"/>
    <property type="match status" value="8"/>
</dbReference>
<feature type="repeat" description="ANK" evidence="5">
    <location>
        <begin position="124"/>
        <end position="156"/>
    </location>
</feature>
<feature type="repeat" description="ANK" evidence="5">
    <location>
        <begin position="201"/>
        <end position="237"/>
    </location>
</feature>
<dbReference type="InterPro" id="IPR011009">
    <property type="entry name" value="Kinase-like_dom_sf"/>
</dbReference>
<evidence type="ECO:0000259" key="7">
    <source>
        <dbReference type="PROSITE" id="PS50011"/>
    </source>
</evidence>
<dbReference type="InterPro" id="IPR002110">
    <property type="entry name" value="Ankyrin_rpt"/>
</dbReference>
<dbReference type="SMART" id="SM00580">
    <property type="entry name" value="PUG"/>
    <property type="match status" value="1"/>
</dbReference>
<dbReference type="GeneID" id="101989699"/>
<dbReference type="InterPro" id="IPR036770">
    <property type="entry name" value="Ankyrin_rpt-contain_sf"/>
</dbReference>
<keyword evidence="3" id="KW-0067">ATP-binding</keyword>
<feature type="repeat" description="ANK" evidence="5">
    <location>
        <begin position="272"/>
        <end position="304"/>
    </location>
</feature>
<dbReference type="Pfam" id="PF12796">
    <property type="entry name" value="Ank_2"/>
    <property type="match status" value="2"/>
</dbReference>
<feature type="domain" description="Protein kinase" evidence="7">
    <location>
        <begin position="365"/>
        <end position="585"/>
    </location>
</feature>
<feature type="repeat" description="ANK" evidence="5">
    <location>
        <begin position="238"/>
        <end position="271"/>
    </location>
</feature>
<dbReference type="Proteomes" id="UP000694915">
    <property type="component" value="Chromosome 6"/>
</dbReference>
<evidence type="ECO:0000313" key="10">
    <source>
        <dbReference type="RefSeq" id="XP_005363938.1"/>
    </source>
</evidence>
<keyword evidence="1" id="KW-0677">Repeat</keyword>
<organism evidence="9 10">
    <name type="scientific">Microtus ochrogaster</name>
    <name type="common">Prairie vole</name>
    <dbReference type="NCBI Taxonomy" id="79684"/>
    <lineage>
        <taxon>Eukaryota</taxon>
        <taxon>Metazoa</taxon>
        <taxon>Chordata</taxon>
        <taxon>Craniata</taxon>
        <taxon>Vertebrata</taxon>
        <taxon>Euteleostomi</taxon>
        <taxon>Mammalia</taxon>
        <taxon>Eutheria</taxon>
        <taxon>Euarchontoglires</taxon>
        <taxon>Glires</taxon>
        <taxon>Rodentia</taxon>
        <taxon>Myomorpha</taxon>
        <taxon>Muroidea</taxon>
        <taxon>Cricetidae</taxon>
        <taxon>Arvicolinae</taxon>
        <taxon>Microtus</taxon>
    </lineage>
</organism>
<feature type="repeat" description="ANK" evidence="5">
    <location>
        <begin position="167"/>
        <end position="200"/>
    </location>
</feature>
<dbReference type="RefSeq" id="XP_005363938.1">
    <property type="nucleotide sequence ID" value="XM_005363881.2"/>
</dbReference>
<dbReference type="InterPro" id="IPR042745">
    <property type="entry name" value="RNase-L_RNase"/>
</dbReference>
<keyword evidence="2" id="KW-0547">Nucleotide-binding</keyword>
<dbReference type="Pfam" id="PF00069">
    <property type="entry name" value="Pkinase"/>
    <property type="match status" value="1"/>
</dbReference>
<dbReference type="PROSITE" id="PS50011">
    <property type="entry name" value="PROTEIN_KINASE_DOM"/>
    <property type="match status" value="1"/>
</dbReference>
<dbReference type="PROSITE" id="PS50297">
    <property type="entry name" value="ANK_REP_REGION"/>
    <property type="match status" value="4"/>
</dbReference>